<accession>A0ABS5J2L4</accession>
<keyword evidence="2" id="KW-1185">Reference proteome</keyword>
<sequence length="54" mass="6507">MLTFITMYLLRLYYPSWKEGWRLYFGSSRKSNYGRWATTHKDWAGQKGFSLGYS</sequence>
<proteinExistence type="predicted"/>
<dbReference type="Proteomes" id="UP000676386">
    <property type="component" value="Unassembled WGS sequence"/>
</dbReference>
<dbReference type="RefSeq" id="WP_211974551.1">
    <property type="nucleotide sequence ID" value="NZ_CBFHAM010000016.1"/>
</dbReference>
<organism evidence="1 2">
    <name type="scientific">Chitinophaga hostae</name>
    <dbReference type="NCBI Taxonomy" id="2831022"/>
    <lineage>
        <taxon>Bacteria</taxon>
        <taxon>Pseudomonadati</taxon>
        <taxon>Bacteroidota</taxon>
        <taxon>Chitinophagia</taxon>
        <taxon>Chitinophagales</taxon>
        <taxon>Chitinophagaceae</taxon>
        <taxon>Chitinophaga</taxon>
    </lineage>
</organism>
<comment type="caution">
    <text evidence="1">The sequence shown here is derived from an EMBL/GenBank/DDBJ whole genome shotgun (WGS) entry which is preliminary data.</text>
</comment>
<name>A0ABS5J2L4_9BACT</name>
<protein>
    <submittedName>
        <fullName evidence="1">Uncharacterized protein</fullName>
    </submittedName>
</protein>
<gene>
    <name evidence="1" type="ORF">KE626_19220</name>
</gene>
<evidence type="ECO:0000313" key="1">
    <source>
        <dbReference type="EMBL" id="MBS0029464.1"/>
    </source>
</evidence>
<reference evidence="1 2" key="1">
    <citation type="submission" date="2021-04" db="EMBL/GenBank/DDBJ databases">
        <title>Chitinophaga sp. nov., isolated from the rhizosphere soil.</title>
        <authorList>
            <person name="He S."/>
        </authorList>
    </citation>
    <scope>NUCLEOTIDE SEQUENCE [LARGE SCALE GENOMIC DNA]</scope>
    <source>
        <strain evidence="1 2">2R12</strain>
    </source>
</reference>
<dbReference type="EMBL" id="JAGTXB010000009">
    <property type="protein sequence ID" value="MBS0029464.1"/>
    <property type="molecule type" value="Genomic_DNA"/>
</dbReference>
<evidence type="ECO:0000313" key="2">
    <source>
        <dbReference type="Proteomes" id="UP000676386"/>
    </source>
</evidence>